<gene>
    <name evidence="1" type="ORF">SBOR_3626</name>
</gene>
<keyword evidence="2" id="KW-1185">Reference proteome</keyword>
<proteinExistence type="predicted"/>
<protein>
    <submittedName>
        <fullName evidence="1">Uncharacterized protein</fullName>
    </submittedName>
</protein>
<reference evidence="1 2" key="1">
    <citation type="journal article" date="2014" name="Genome Announc.">
        <title>Draft genome sequence of Sclerotinia borealis, a psychrophilic plant pathogenic fungus.</title>
        <authorList>
            <person name="Mardanov A.V."/>
            <person name="Beletsky A.V."/>
            <person name="Kadnikov V.V."/>
            <person name="Ignatov A.N."/>
            <person name="Ravin N.V."/>
        </authorList>
    </citation>
    <scope>NUCLEOTIDE SEQUENCE [LARGE SCALE GENOMIC DNA]</scope>
    <source>
        <strain evidence="2">F-4157</strain>
    </source>
</reference>
<accession>W9CJG5</accession>
<dbReference type="HOGENOM" id="CLU_1310753_0_0_1"/>
<comment type="caution">
    <text evidence="1">The sequence shown here is derived from an EMBL/GenBank/DDBJ whole genome shotgun (WGS) entry which is preliminary data.</text>
</comment>
<organism evidence="1 2">
    <name type="scientific">Sclerotinia borealis (strain F-4128)</name>
    <dbReference type="NCBI Taxonomy" id="1432307"/>
    <lineage>
        <taxon>Eukaryota</taxon>
        <taxon>Fungi</taxon>
        <taxon>Dikarya</taxon>
        <taxon>Ascomycota</taxon>
        <taxon>Pezizomycotina</taxon>
        <taxon>Leotiomycetes</taxon>
        <taxon>Helotiales</taxon>
        <taxon>Sclerotiniaceae</taxon>
        <taxon>Sclerotinia</taxon>
    </lineage>
</organism>
<evidence type="ECO:0000313" key="1">
    <source>
        <dbReference type="EMBL" id="ESZ96006.1"/>
    </source>
</evidence>
<dbReference type="AlphaFoldDB" id="W9CJG5"/>
<dbReference type="Proteomes" id="UP000019487">
    <property type="component" value="Unassembled WGS sequence"/>
</dbReference>
<name>W9CJG5_SCLBF</name>
<evidence type="ECO:0000313" key="2">
    <source>
        <dbReference type="Proteomes" id="UP000019487"/>
    </source>
</evidence>
<dbReference type="EMBL" id="AYSA01000158">
    <property type="protein sequence ID" value="ESZ96006.1"/>
    <property type="molecule type" value="Genomic_DNA"/>
</dbReference>
<sequence>MKLANAPSQPMHQDPRLAKALAGAMGCEPQFRRVSCTWLVMMQCWWADLGLMETRGRETDGNLKPADIYPDQLKFQHWQMYYDICGATGITSLALESKSKVILTTEGDIGQATLLEFPLYITACVPDQVESIIVEQVQASIMVHITIIRMIGIFSKFKNRGISRFAAIWSTSCCSIFDRVKQRGAILRMSNEDQNSSITKYEWHTKEKGA</sequence>